<dbReference type="InterPro" id="IPR054263">
    <property type="entry name" value="DUF6994"/>
</dbReference>
<keyword evidence="2" id="KW-1185">Reference proteome</keyword>
<sequence>MKVYKENIERFNKFYYSDFYKILEETEPDYIPAIFARLSEDPDACDPELYQELGEKFGLKANKYCLNDNGIRLAADSICARKPIYQFHKGEYEKWVRDYGKLRGNLDFHLVWPKHKLPTINTYRYTIYRDRIDCLLYDLKMFFQGEKTPMNKAYVNGTTKEWLARFENFPDFVNKMQLNRFVDDHYNVYDISKGQGKEIILECVLTVKEIKDNLPFYLNNLINNYFD</sequence>
<dbReference type="RefSeq" id="WP_018371694.1">
    <property type="nucleotide sequence ID" value="NZ_UHFR01000005.1"/>
</dbReference>
<accession>A0A380KVZ7</accession>
<evidence type="ECO:0000313" key="2">
    <source>
        <dbReference type="Proteomes" id="UP000254634"/>
    </source>
</evidence>
<evidence type="ECO:0000313" key="1">
    <source>
        <dbReference type="EMBL" id="SUN76113.1"/>
    </source>
</evidence>
<dbReference type="Proteomes" id="UP000254634">
    <property type="component" value="Unassembled WGS sequence"/>
</dbReference>
<dbReference type="Pfam" id="PF22507">
    <property type="entry name" value="DUF6994"/>
    <property type="match status" value="1"/>
</dbReference>
<protein>
    <submittedName>
        <fullName evidence="1">Uncharacterized protein</fullName>
    </submittedName>
</protein>
<name>A0A380KVZ7_9STRE</name>
<proteinExistence type="predicted"/>
<dbReference type="STRING" id="1123307.GCA_000380065_00994"/>
<dbReference type="AlphaFoldDB" id="A0A380KVZ7"/>
<gene>
    <name evidence="1" type="ORF">NCTC13765_00559</name>
</gene>
<organism evidence="1 2">
    <name type="scientific">Streptococcus massiliensis</name>
    <dbReference type="NCBI Taxonomy" id="313439"/>
    <lineage>
        <taxon>Bacteria</taxon>
        <taxon>Bacillati</taxon>
        <taxon>Bacillota</taxon>
        <taxon>Bacilli</taxon>
        <taxon>Lactobacillales</taxon>
        <taxon>Streptococcaceae</taxon>
        <taxon>Streptococcus</taxon>
    </lineage>
</organism>
<dbReference type="EMBL" id="UHFR01000005">
    <property type="protein sequence ID" value="SUN76113.1"/>
    <property type="molecule type" value="Genomic_DNA"/>
</dbReference>
<dbReference type="OrthoDB" id="2991095at2"/>
<reference evidence="1" key="1">
    <citation type="submission" date="2018-06" db="EMBL/GenBank/DDBJ databases">
        <authorList>
            <consortium name="Pathogen Informatics"/>
            <person name="Doyle S."/>
        </authorList>
    </citation>
    <scope>NUCLEOTIDE SEQUENCE [LARGE SCALE GENOMIC DNA]</scope>
    <source>
        <strain evidence="1">NCTC13765</strain>
    </source>
</reference>